<name>A0A2M4CEU2_9DIPT</name>
<evidence type="ECO:0000313" key="2">
    <source>
        <dbReference type="EMBL" id="MBW63765.1"/>
    </source>
</evidence>
<accession>A0A2M4CEU2</accession>
<sequence>MGVELAAAHLAVTRTLCQPADRRQERGSARSLQPKPDRFSTKVSTCSTGRSTFGIPAACQLRQNASSRL</sequence>
<dbReference type="EMBL" id="GGFJ01014624">
    <property type="protein sequence ID" value="MBW63765.1"/>
    <property type="molecule type" value="Transcribed_RNA"/>
</dbReference>
<protein>
    <submittedName>
        <fullName evidence="2">Putative secreted protein</fullName>
    </submittedName>
</protein>
<feature type="region of interest" description="Disordered" evidence="1">
    <location>
        <begin position="18"/>
        <end position="45"/>
    </location>
</feature>
<organism evidence="2">
    <name type="scientific">Anopheles marajoara</name>
    <dbReference type="NCBI Taxonomy" id="58244"/>
    <lineage>
        <taxon>Eukaryota</taxon>
        <taxon>Metazoa</taxon>
        <taxon>Ecdysozoa</taxon>
        <taxon>Arthropoda</taxon>
        <taxon>Hexapoda</taxon>
        <taxon>Insecta</taxon>
        <taxon>Pterygota</taxon>
        <taxon>Neoptera</taxon>
        <taxon>Endopterygota</taxon>
        <taxon>Diptera</taxon>
        <taxon>Nematocera</taxon>
        <taxon>Culicoidea</taxon>
        <taxon>Culicidae</taxon>
        <taxon>Anophelinae</taxon>
        <taxon>Anopheles</taxon>
    </lineage>
</organism>
<reference evidence="2" key="1">
    <citation type="submission" date="2018-01" db="EMBL/GenBank/DDBJ databases">
        <title>An insight into the sialome of Amazonian anophelines.</title>
        <authorList>
            <person name="Ribeiro J.M."/>
            <person name="Scarpassa V."/>
            <person name="Calvo E."/>
        </authorList>
    </citation>
    <scope>NUCLEOTIDE SEQUENCE</scope>
    <source>
        <tissue evidence="2">Salivary glands</tissue>
    </source>
</reference>
<evidence type="ECO:0000256" key="1">
    <source>
        <dbReference type="SAM" id="MobiDB-lite"/>
    </source>
</evidence>
<dbReference type="AlphaFoldDB" id="A0A2M4CEU2"/>
<proteinExistence type="predicted"/>